<protein>
    <submittedName>
        <fullName evidence="1">Uncharacterized protein</fullName>
    </submittedName>
</protein>
<dbReference type="AlphaFoldDB" id="A0A8S9IQH7"/>
<gene>
    <name evidence="1" type="ORF">F2Q70_00001180</name>
</gene>
<comment type="caution">
    <text evidence="1">The sequence shown here is derived from an EMBL/GenBank/DDBJ whole genome shotgun (WGS) entry which is preliminary data.</text>
</comment>
<accession>A0A8S9IQH7</accession>
<organism evidence="1">
    <name type="scientific">Brassica cretica</name>
    <name type="common">Mustard</name>
    <dbReference type="NCBI Taxonomy" id="69181"/>
    <lineage>
        <taxon>Eukaryota</taxon>
        <taxon>Viridiplantae</taxon>
        <taxon>Streptophyta</taxon>
        <taxon>Embryophyta</taxon>
        <taxon>Tracheophyta</taxon>
        <taxon>Spermatophyta</taxon>
        <taxon>Magnoliopsida</taxon>
        <taxon>eudicotyledons</taxon>
        <taxon>Gunneridae</taxon>
        <taxon>Pentapetalae</taxon>
        <taxon>rosids</taxon>
        <taxon>malvids</taxon>
        <taxon>Brassicales</taxon>
        <taxon>Brassicaceae</taxon>
        <taxon>Brassiceae</taxon>
        <taxon>Brassica</taxon>
    </lineage>
</organism>
<evidence type="ECO:0000313" key="1">
    <source>
        <dbReference type="EMBL" id="KAF2572181.1"/>
    </source>
</evidence>
<name>A0A8S9IQH7_BRACR</name>
<sequence length="98" mass="11384">MLRRRLEKVLTESEEETFSVDSRAEEYTRLMDASMETTSVEDIEDDASEINVDRYLIKAADRQPSSLKEWDLEKAPKIELNSCPLDSNMLFSIKIHTQ</sequence>
<proteinExistence type="predicted"/>
<reference evidence="1" key="1">
    <citation type="submission" date="2019-12" db="EMBL/GenBank/DDBJ databases">
        <title>Genome sequencing and annotation of Brassica cretica.</title>
        <authorList>
            <person name="Studholme D.J."/>
            <person name="Sarris P.F."/>
        </authorList>
    </citation>
    <scope>NUCLEOTIDE SEQUENCE</scope>
    <source>
        <strain evidence="1">PFS-102/07</strain>
        <tissue evidence="1">Leaf</tissue>
    </source>
</reference>
<dbReference type="EMBL" id="QGKY02001015">
    <property type="protein sequence ID" value="KAF2572181.1"/>
    <property type="molecule type" value="Genomic_DNA"/>
</dbReference>